<accession>A0ABT2UCL7</accession>
<dbReference type="EMBL" id="JAOQIO010000022">
    <property type="protein sequence ID" value="MCU6792376.1"/>
    <property type="molecule type" value="Genomic_DNA"/>
</dbReference>
<reference evidence="1 2" key="1">
    <citation type="submission" date="2022-09" db="EMBL/GenBank/DDBJ databases">
        <authorList>
            <person name="Han X.L."/>
            <person name="Wang Q."/>
            <person name="Lu T."/>
        </authorList>
    </citation>
    <scope>NUCLEOTIDE SEQUENCE [LARGE SCALE GENOMIC DNA]</scope>
    <source>
        <strain evidence="1 2">WQ 127069</strain>
    </source>
</reference>
<comment type="caution">
    <text evidence="1">The sequence shown here is derived from an EMBL/GenBank/DDBJ whole genome shotgun (WGS) entry which is preliminary data.</text>
</comment>
<protein>
    <recommendedName>
        <fullName evidence="3">DUF4183 domain-containing protein</fullName>
    </recommendedName>
</protein>
<keyword evidence="2" id="KW-1185">Reference proteome</keyword>
<dbReference type="Proteomes" id="UP001652445">
    <property type="component" value="Unassembled WGS sequence"/>
</dbReference>
<evidence type="ECO:0000313" key="2">
    <source>
        <dbReference type="Proteomes" id="UP001652445"/>
    </source>
</evidence>
<organism evidence="1 2">
    <name type="scientific">Paenibacillus baimaensis</name>
    <dbReference type="NCBI Taxonomy" id="2982185"/>
    <lineage>
        <taxon>Bacteria</taxon>
        <taxon>Bacillati</taxon>
        <taxon>Bacillota</taxon>
        <taxon>Bacilli</taxon>
        <taxon>Bacillales</taxon>
        <taxon>Paenibacillaceae</taxon>
        <taxon>Paenibacillus</taxon>
    </lineage>
</organism>
<gene>
    <name evidence="1" type="ORF">OB236_09570</name>
</gene>
<name>A0ABT2UCL7_9BACL</name>
<evidence type="ECO:0000313" key="1">
    <source>
        <dbReference type="EMBL" id="MCU6792376.1"/>
    </source>
</evidence>
<proteinExistence type="predicted"/>
<sequence length="155" mass="17343">MGKGIKSNVTYWGRFVLIVFITVKSLGKKNSVLDKKEWRLSGVPESLRSLLVDVVTTNVRQFNDREAGVTLVPYLTQGEIDVQSRTGKVGFGTLYNEQKANLEEAVMTAISAYEDGLYKVFINGVEIELLDGPLVVQEKDDIALIRFTMLAGRLW</sequence>
<evidence type="ECO:0008006" key="3">
    <source>
        <dbReference type="Google" id="ProtNLM"/>
    </source>
</evidence>